<feature type="transmembrane region" description="Helical" evidence="2">
    <location>
        <begin position="14"/>
        <end position="31"/>
    </location>
</feature>
<organism evidence="3">
    <name type="scientific">mine drainage metagenome</name>
    <dbReference type="NCBI Taxonomy" id="410659"/>
    <lineage>
        <taxon>unclassified sequences</taxon>
        <taxon>metagenomes</taxon>
        <taxon>ecological metagenomes</taxon>
    </lineage>
</organism>
<accession>A0A1J5S1U4</accession>
<feature type="region of interest" description="Disordered" evidence="1">
    <location>
        <begin position="81"/>
        <end position="109"/>
    </location>
</feature>
<dbReference type="EMBL" id="MLJW01000078">
    <property type="protein sequence ID" value="OIR01979.1"/>
    <property type="molecule type" value="Genomic_DNA"/>
</dbReference>
<evidence type="ECO:0000256" key="2">
    <source>
        <dbReference type="SAM" id="Phobius"/>
    </source>
</evidence>
<feature type="compositionally biased region" description="Gly residues" evidence="1">
    <location>
        <begin position="88"/>
        <end position="98"/>
    </location>
</feature>
<evidence type="ECO:0000256" key="1">
    <source>
        <dbReference type="SAM" id="MobiDB-lite"/>
    </source>
</evidence>
<reference evidence="3" key="1">
    <citation type="submission" date="2016-10" db="EMBL/GenBank/DDBJ databases">
        <title>Sequence of Gallionella enrichment culture.</title>
        <authorList>
            <person name="Poehlein A."/>
            <person name="Muehling M."/>
            <person name="Daniel R."/>
        </authorList>
    </citation>
    <scope>NUCLEOTIDE SEQUENCE</scope>
</reference>
<dbReference type="AlphaFoldDB" id="A0A1J5S1U4"/>
<protein>
    <submittedName>
        <fullName evidence="3">Uncharacterized protein</fullName>
    </submittedName>
</protein>
<comment type="caution">
    <text evidence="3">The sequence shown here is derived from an EMBL/GenBank/DDBJ whole genome shotgun (WGS) entry which is preliminary data.</text>
</comment>
<keyword evidence="2" id="KW-0472">Membrane</keyword>
<proteinExistence type="predicted"/>
<feature type="transmembrane region" description="Helical" evidence="2">
    <location>
        <begin position="51"/>
        <end position="70"/>
    </location>
</feature>
<name>A0A1J5S1U4_9ZZZZ</name>
<sequence length="109" mass="11487">MAGYRLSSIRNKGWVRLGAVGAAAMIPYTLMDYALGRFSEGVAGYAQMAEYLSGGIALWLVFGFSMGWVMHGFAVRVKDDDEGEGARGRSGGLPGHGGTLHAAPPTAKH</sequence>
<gene>
    <name evidence="3" type="ORF">GALL_158370</name>
</gene>
<evidence type="ECO:0000313" key="3">
    <source>
        <dbReference type="EMBL" id="OIR01979.1"/>
    </source>
</evidence>
<keyword evidence="2" id="KW-0812">Transmembrane</keyword>
<keyword evidence="2" id="KW-1133">Transmembrane helix</keyword>